<protein>
    <submittedName>
        <fullName evidence="1">Uncharacterized protein</fullName>
    </submittedName>
</protein>
<proteinExistence type="predicted"/>
<evidence type="ECO:0000313" key="1">
    <source>
        <dbReference type="EMBL" id="KUK16805.1"/>
    </source>
</evidence>
<dbReference type="EMBL" id="LGFD01000061">
    <property type="protein sequence ID" value="KUK16805.1"/>
    <property type="molecule type" value="Genomic_DNA"/>
</dbReference>
<comment type="caution">
    <text evidence="1">The sequence shown here is derived from an EMBL/GenBank/DDBJ whole genome shotgun (WGS) entry which is preliminary data.</text>
</comment>
<dbReference type="PATRIC" id="fig|172049.5.peg.19"/>
<gene>
    <name evidence="1" type="ORF">XD54_1910</name>
</gene>
<reference evidence="2" key="1">
    <citation type="journal article" date="2015" name="MBio">
        <title>Genome-Resolved Metagenomic Analysis Reveals Roles for Candidate Phyla and Other Microbial Community Members in Biogeochemical Transformations in Oil Reservoirs.</title>
        <authorList>
            <person name="Hu P."/>
            <person name="Tom L."/>
            <person name="Singh A."/>
            <person name="Thomas B.C."/>
            <person name="Baker B.J."/>
            <person name="Piceno Y.M."/>
            <person name="Andersen G.L."/>
            <person name="Banfield J.F."/>
        </authorList>
    </citation>
    <scope>NUCLEOTIDE SEQUENCE [LARGE SCALE GENOMIC DNA]</scope>
</reference>
<accession>A0A101EK19</accession>
<dbReference type="Proteomes" id="UP000053911">
    <property type="component" value="Unassembled WGS sequence"/>
</dbReference>
<evidence type="ECO:0000313" key="2">
    <source>
        <dbReference type="Proteomes" id="UP000053911"/>
    </source>
</evidence>
<dbReference type="AlphaFoldDB" id="A0A101EK19"/>
<sequence>MLTFIFINEILDKTATETGGIYEPTLVVGLTIVLLSEKDGLFSCSLGLNIFQILINDA</sequence>
<name>A0A101EK19_9EURY</name>
<organism evidence="1 2">
    <name type="scientific">Thermococcus sibiricus</name>
    <dbReference type="NCBI Taxonomy" id="172049"/>
    <lineage>
        <taxon>Archaea</taxon>
        <taxon>Methanobacteriati</taxon>
        <taxon>Methanobacteriota</taxon>
        <taxon>Thermococci</taxon>
        <taxon>Thermococcales</taxon>
        <taxon>Thermococcaceae</taxon>
        <taxon>Thermococcus</taxon>
    </lineage>
</organism>